<dbReference type="PANTHER" id="PTHR43115">
    <property type="entry name" value="DEHYDROGENASE/REDUCTASE SDR FAMILY MEMBER 11"/>
    <property type="match status" value="1"/>
</dbReference>
<dbReference type="PANTHER" id="PTHR43115:SF4">
    <property type="entry name" value="DEHYDROGENASE_REDUCTASE SDR FAMILY MEMBER 11"/>
    <property type="match status" value="1"/>
</dbReference>
<evidence type="ECO:0000256" key="2">
    <source>
        <dbReference type="ARBA" id="ARBA00023002"/>
    </source>
</evidence>
<sequence length="137" mass="14114">NRKLEGKIAIVTGASSGIGRAIAVALCQAGAKVALAARRIERLEEINREITDQEGICICVKTDVTKREDVGAASVVGCGVVTPFVEGVLVLVVVVVVAITVEVSLVVVEAVVNNVVVAVPLNTARNAIAVTTGISER</sequence>
<dbReference type="Proteomes" id="UP000596742">
    <property type="component" value="Unassembled WGS sequence"/>
</dbReference>
<gene>
    <name evidence="3" type="ORF">MGAL_10B089584</name>
</gene>
<dbReference type="EMBL" id="UYJE01006795">
    <property type="protein sequence ID" value="VDI49138.1"/>
    <property type="molecule type" value="Genomic_DNA"/>
</dbReference>
<feature type="non-terminal residue" evidence="3">
    <location>
        <position position="1"/>
    </location>
</feature>
<dbReference type="InterPro" id="IPR036291">
    <property type="entry name" value="NAD(P)-bd_dom_sf"/>
</dbReference>
<reference evidence="3" key="1">
    <citation type="submission" date="2018-11" db="EMBL/GenBank/DDBJ databases">
        <authorList>
            <person name="Alioto T."/>
            <person name="Alioto T."/>
        </authorList>
    </citation>
    <scope>NUCLEOTIDE SEQUENCE</scope>
</reference>
<evidence type="ECO:0000256" key="1">
    <source>
        <dbReference type="ARBA" id="ARBA00006484"/>
    </source>
</evidence>
<comment type="caution">
    <text evidence="3">The sequence shown here is derived from an EMBL/GenBank/DDBJ whole genome shotgun (WGS) entry which is preliminary data.</text>
</comment>
<keyword evidence="2" id="KW-0560">Oxidoreductase</keyword>
<proteinExistence type="inferred from homology"/>
<dbReference type="GO" id="GO:0016491">
    <property type="term" value="F:oxidoreductase activity"/>
    <property type="evidence" value="ECO:0007669"/>
    <property type="project" value="UniProtKB-KW"/>
</dbReference>
<comment type="similarity">
    <text evidence="1">Belongs to the short-chain dehydrogenases/reductases (SDR) family.</text>
</comment>
<dbReference type="AlphaFoldDB" id="A0A8B6FH51"/>
<keyword evidence="4" id="KW-1185">Reference proteome</keyword>
<dbReference type="Gene3D" id="3.40.50.720">
    <property type="entry name" value="NAD(P)-binding Rossmann-like Domain"/>
    <property type="match status" value="1"/>
</dbReference>
<evidence type="ECO:0000313" key="4">
    <source>
        <dbReference type="Proteomes" id="UP000596742"/>
    </source>
</evidence>
<dbReference type="SUPFAM" id="SSF51735">
    <property type="entry name" value="NAD(P)-binding Rossmann-fold domains"/>
    <property type="match status" value="1"/>
</dbReference>
<name>A0A8B6FH51_MYTGA</name>
<dbReference type="OrthoDB" id="6252355at2759"/>
<protein>
    <submittedName>
        <fullName evidence="3">Uncharacterized protein</fullName>
    </submittedName>
</protein>
<accession>A0A8B6FH51</accession>
<dbReference type="Pfam" id="PF00106">
    <property type="entry name" value="adh_short"/>
    <property type="match status" value="1"/>
</dbReference>
<organism evidence="3 4">
    <name type="scientific">Mytilus galloprovincialis</name>
    <name type="common">Mediterranean mussel</name>
    <dbReference type="NCBI Taxonomy" id="29158"/>
    <lineage>
        <taxon>Eukaryota</taxon>
        <taxon>Metazoa</taxon>
        <taxon>Spiralia</taxon>
        <taxon>Lophotrochozoa</taxon>
        <taxon>Mollusca</taxon>
        <taxon>Bivalvia</taxon>
        <taxon>Autobranchia</taxon>
        <taxon>Pteriomorphia</taxon>
        <taxon>Mytilida</taxon>
        <taxon>Mytiloidea</taxon>
        <taxon>Mytilidae</taxon>
        <taxon>Mytilinae</taxon>
        <taxon>Mytilus</taxon>
    </lineage>
</organism>
<dbReference type="InterPro" id="IPR002347">
    <property type="entry name" value="SDR_fam"/>
</dbReference>
<evidence type="ECO:0000313" key="3">
    <source>
        <dbReference type="EMBL" id="VDI49138.1"/>
    </source>
</evidence>